<accession>D2GYG1</accession>
<dbReference type="InterPro" id="IPR051117">
    <property type="entry name" value="TRG_var/const_region"/>
</dbReference>
<dbReference type="GO" id="GO:0016020">
    <property type="term" value="C:membrane"/>
    <property type="evidence" value="ECO:0007669"/>
    <property type="project" value="UniProtKB-SubCell"/>
</dbReference>
<keyword evidence="4" id="KW-0472">Membrane</keyword>
<organism evidence="8">
    <name type="scientific">Ailuropoda melanoleuca</name>
    <name type="common">Giant panda</name>
    <dbReference type="NCBI Taxonomy" id="9646"/>
    <lineage>
        <taxon>Eukaryota</taxon>
        <taxon>Metazoa</taxon>
        <taxon>Chordata</taxon>
        <taxon>Craniata</taxon>
        <taxon>Vertebrata</taxon>
        <taxon>Euteleostomi</taxon>
        <taxon>Mammalia</taxon>
        <taxon>Eutheria</taxon>
        <taxon>Laurasiatheria</taxon>
        <taxon>Carnivora</taxon>
        <taxon>Caniformia</taxon>
        <taxon>Ursidae</taxon>
        <taxon>Ailuropoda</taxon>
    </lineage>
</organism>
<protein>
    <recommendedName>
        <fullName evidence="7">Ig-like domain-containing protein</fullName>
    </recommendedName>
</protein>
<dbReference type="PANTHER" id="PTHR19256:SF65">
    <property type="entry name" value="T CELL RECEPTOR GAMMA CONSTANT 1-RELATED"/>
    <property type="match status" value="1"/>
</dbReference>
<dbReference type="InterPro" id="IPR036179">
    <property type="entry name" value="Ig-like_dom_sf"/>
</dbReference>
<feature type="non-terminal residue" evidence="8">
    <location>
        <position position="1"/>
    </location>
</feature>
<keyword evidence="3" id="KW-1133">Transmembrane helix</keyword>
<dbReference type="PANTHER" id="PTHR19256">
    <property type="entry name" value="T-CELL RECEPTOR GAMMA CHAIN"/>
    <property type="match status" value="1"/>
</dbReference>
<feature type="non-terminal residue" evidence="8">
    <location>
        <position position="89"/>
    </location>
</feature>
<evidence type="ECO:0000256" key="1">
    <source>
        <dbReference type="ARBA" id="ARBA00004370"/>
    </source>
</evidence>
<evidence type="ECO:0000256" key="4">
    <source>
        <dbReference type="ARBA" id="ARBA00023136"/>
    </source>
</evidence>
<evidence type="ECO:0000256" key="3">
    <source>
        <dbReference type="ARBA" id="ARBA00022989"/>
    </source>
</evidence>
<evidence type="ECO:0000313" key="8">
    <source>
        <dbReference type="EMBL" id="EFB30129.1"/>
    </source>
</evidence>
<dbReference type="InterPro" id="IPR013106">
    <property type="entry name" value="Ig_V-set"/>
</dbReference>
<gene>
    <name evidence="8" type="ORF">PANDA_002026</name>
</gene>
<dbReference type="AlphaFoldDB" id="D2GYG1"/>
<dbReference type="InParanoid" id="D2GYG1"/>
<dbReference type="InterPro" id="IPR007110">
    <property type="entry name" value="Ig-like_dom"/>
</dbReference>
<evidence type="ECO:0000256" key="2">
    <source>
        <dbReference type="ARBA" id="ARBA00022692"/>
    </source>
</evidence>
<dbReference type="Pfam" id="PF07686">
    <property type="entry name" value="V-set"/>
    <property type="match status" value="1"/>
</dbReference>
<dbReference type="Gene3D" id="2.60.40.10">
    <property type="entry name" value="Immunoglobulins"/>
    <property type="match status" value="1"/>
</dbReference>
<dbReference type="SUPFAM" id="SSF48726">
    <property type="entry name" value="Immunoglobulin"/>
    <property type="match status" value="1"/>
</dbReference>
<keyword evidence="2" id="KW-0812">Transmembrane</keyword>
<feature type="domain" description="Ig-like" evidence="7">
    <location>
        <begin position="1"/>
        <end position="89"/>
    </location>
</feature>
<reference evidence="8" key="1">
    <citation type="journal article" date="2010" name="Nature">
        <title>The sequence and de novo assembly of the giant panda genome.</title>
        <authorList>
            <person name="Li R."/>
            <person name="Fan W."/>
            <person name="Tian G."/>
            <person name="Zhu H."/>
            <person name="He L."/>
            <person name="Cai J."/>
            <person name="Huang Q."/>
            <person name="Cai Q."/>
            <person name="Li B."/>
            <person name="Bai Y."/>
            <person name="Zhang Z."/>
            <person name="Zhang Y."/>
            <person name="Wang W."/>
            <person name="Li J."/>
            <person name="Wei F."/>
            <person name="Li H."/>
            <person name="Jian M."/>
            <person name="Li J."/>
            <person name="Zhang Z."/>
            <person name="Nielsen R."/>
            <person name="Li D."/>
            <person name="Gu W."/>
            <person name="Yang Z."/>
            <person name="Xuan Z."/>
            <person name="Ryder O.A."/>
            <person name="Leung F.C."/>
            <person name="Zhou Y."/>
            <person name="Cao J."/>
            <person name="Sun X."/>
            <person name="Fu Y."/>
            <person name="Fang X."/>
            <person name="Guo X."/>
            <person name="Wang B."/>
            <person name="Hou R."/>
            <person name="Shen F."/>
            <person name="Mu B."/>
            <person name="Ni P."/>
            <person name="Lin R."/>
            <person name="Qian W."/>
            <person name="Wang G."/>
            <person name="Yu C."/>
            <person name="Nie W."/>
            <person name="Wang J."/>
            <person name="Wu Z."/>
            <person name="Liang H."/>
            <person name="Min J."/>
            <person name="Wu Q."/>
            <person name="Cheng S."/>
            <person name="Ruan J."/>
            <person name="Wang M."/>
            <person name="Shi Z."/>
            <person name="Wen M."/>
            <person name="Liu B."/>
            <person name="Ren X."/>
            <person name="Zheng H."/>
            <person name="Dong D."/>
            <person name="Cook K."/>
            <person name="Shan G."/>
            <person name="Zhang H."/>
            <person name="Kosiol C."/>
            <person name="Xie X."/>
            <person name="Lu Z."/>
            <person name="Zheng H."/>
            <person name="Li Y."/>
            <person name="Steiner C.C."/>
            <person name="Lam T.T."/>
            <person name="Lin S."/>
            <person name="Zhang Q."/>
            <person name="Li G."/>
            <person name="Tian J."/>
            <person name="Gong T."/>
            <person name="Liu H."/>
            <person name="Zhang D."/>
            <person name="Fang L."/>
            <person name="Ye C."/>
            <person name="Zhang J."/>
            <person name="Hu W."/>
            <person name="Xu A."/>
            <person name="Ren Y."/>
            <person name="Zhang G."/>
            <person name="Bruford M.W."/>
            <person name="Li Q."/>
            <person name="Ma L."/>
            <person name="Guo Y."/>
            <person name="An N."/>
            <person name="Hu Y."/>
            <person name="Zheng Y."/>
            <person name="Shi Y."/>
            <person name="Li Z."/>
            <person name="Liu Q."/>
            <person name="Chen Y."/>
            <person name="Zhao J."/>
            <person name="Qu N."/>
            <person name="Zhao S."/>
            <person name="Tian F."/>
            <person name="Wang X."/>
            <person name="Wang H."/>
            <person name="Xu L."/>
            <person name="Liu X."/>
            <person name="Vinar T."/>
            <person name="Wang Y."/>
            <person name="Lam T.W."/>
            <person name="Yiu S.M."/>
            <person name="Liu S."/>
            <person name="Zhang H."/>
            <person name="Li D."/>
            <person name="Huang Y."/>
            <person name="Wang X."/>
            <person name="Yang G."/>
            <person name="Jiang Z."/>
            <person name="Wang J."/>
            <person name="Qin N."/>
            <person name="Li L."/>
            <person name="Li J."/>
            <person name="Bolund L."/>
            <person name="Kristiansen K."/>
            <person name="Wong G.K."/>
            <person name="Olson M."/>
            <person name="Zhang X."/>
            <person name="Li S."/>
            <person name="Yang H."/>
            <person name="Wang J."/>
            <person name="Wang J."/>
        </authorList>
    </citation>
    <scope>NUCLEOTIDE SEQUENCE [LARGE SCALE GENOMIC DNA]</scope>
</reference>
<dbReference type="EMBL" id="GL192380">
    <property type="protein sequence ID" value="EFB30129.1"/>
    <property type="molecule type" value="Genomic_DNA"/>
</dbReference>
<name>D2GYG1_AILME</name>
<dbReference type="PROSITE" id="PS50835">
    <property type="entry name" value="IG_LIKE"/>
    <property type="match status" value="1"/>
</dbReference>
<comment type="subcellular location">
    <subcellularLocation>
        <location evidence="1">Membrane</location>
    </subcellularLocation>
</comment>
<evidence type="ECO:0000256" key="6">
    <source>
        <dbReference type="ARBA" id="ARBA00023319"/>
    </source>
</evidence>
<dbReference type="InterPro" id="IPR013783">
    <property type="entry name" value="Ig-like_fold"/>
</dbReference>
<sequence length="89" mass="10170">VVERLGKTASLPCKVDTRVSYIHWYRYQEGSAPQRLLYFDVSGSFARRDLVLKADKVNAKKGRDGYSCNLSVLKLEKSDEGVYYCAAWE</sequence>
<dbReference type="HOGENOM" id="CLU_077975_7_1_1"/>
<keyword evidence="5" id="KW-0675">Receptor</keyword>
<evidence type="ECO:0000256" key="5">
    <source>
        <dbReference type="ARBA" id="ARBA00023170"/>
    </source>
</evidence>
<evidence type="ECO:0000259" key="7">
    <source>
        <dbReference type="PROSITE" id="PS50835"/>
    </source>
</evidence>
<proteinExistence type="predicted"/>
<dbReference type="SMART" id="SM00406">
    <property type="entry name" value="IGv"/>
    <property type="match status" value="1"/>
</dbReference>
<keyword evidence="6" id="KW-0393">Immunoglobulin domain</keyword>